<reference evidence="2 3" key="1">
    <citation type="submission" date="2019-03" db="EMBL/GenBank/DDBJ databases">
        <title>Sequencing 23 genomes of Wallemia ichthyophaga.</title>
        <authorList>
            <person name="Gostincar C."/>
        </authorList>
    </citation>
    <scope>NUCLEOTIDE SEQUENCE [LARGE SCALE GENOMIC DNA]</scope>
    <source>
        <strain evidence="2 3">EXF-5753</strain>
    </source>
</reference>
<keyword evidence="1" id="KW-0812">Transmembrane</keyword>
<dbReference type="OrthoDB" id="5597489at2759"/>
<protein>
    <submittedName>
        <fullName evidence="2">Uncharacterized protein</fullName>
    </submittedName>
</protein>
<feature type="transmembrane region" description="Helical" evidence="1">
    <location>
        <begin position="49"/>
        <end position="70"/>
    </location>
</feature>
<keyword evidence="1" id="KW-0472">Membrane</keyword>
<name>A0A4V4LUZ7_9BASI</name>
<dbReference type="EMBL" id="SPNW01000002">
    <property type="protein sequence ID" value="TIA93413.1"/>
    <property type="molecule type" value="Genomic_DNA"/>
</dbReference>
<evidence type="ECO:0000313" key="3">
    <source>
        <dbReference type="Proteomes" id="UP000310189"/>
    </source>
</evidence>
<comment type="caution">
    <text evidence="2">The sequence shown here is derived from an EMBL/GenBank/DDBJ whole genome shotgun (WGS) entry which is preliminary data.</text>
</comment>
<accession>A0A4V4LUZ7</accession>
<dbReference type="AlphaFoldDB" id="A0A4V4LUZ7"/>
<evidence type="ECO:0000313" key="2">
    <source>
        <dbReference type="EMBL" id="TIA93413.1"/>
    </source>
</evidence>
<sequence>MAKIEEIDEFNENNVEQFENVDEVIDASGLRHKLRHHPQHHDDLEIGEVFGAILYIIPFSFLYLLMDLLVSAQYNSWPSFTQEALQMAKAVPLISIIIFYCEKIGIHSVYTLTNTLCSQQTRKFTSNAVHIPTRIHRIRYLSHQTHQQLTKLPSHQKSAINRCVVIAVWVAYSDEKIIY</sequence>
<organism evidence="2 3">
    <name type="scientific">Wallemia hederae</name>
    <dbReference type="NCBI Taxonomy" id="1540922"/>
    <lineage>
        <taxon>Eukaryota</taxon>
        <taxon>Fungi</taxon>
        <taxon>Dikarya</taxon>
        <taxon>Basidiomycota</taxon>
        <taxon>Wallemiomycotina</taxon>
        <taxon>Wallemiomycetes</taxon>
        <taxon>Wallemiales</taxon>
        <taxon>Wallemiaceae</taxon>
        <taxon>Wallemia</taxon>
    </lineage>
</organism>
<dbReference type="Proteomes" id="UP000310189">
    <property type="component" value="Unassembled WGS sequence"/>
</dbReference>
<keyword evidence="3" id="KW-1185">Reference proteome</keyword>
<gene>
    <name evidence="2" type="ORF">E3P99_00143</name>
</gene>
<evidence type="ECO:0000256" key="1">
    <source>
        <dbReference type="SAM" id="Phobius"/>
    </source>
</evidence>
<proteinExistence type="predicted"/>
<keyword evidence="1" id="KW-1133">Transmembrane helix</keyword>